<dbReference type="EMBL" id="JAACFV010000208">
    <property type="protein sequence ID" value="KAF7502931.1"/>
    <property type="molecule type" value="Genomic_DNA"/>
</dbReference>
<evidence type="ECO:0000313" key="2">
    <source>
        <dbReference type="Proteomes" id="UP000606974"/>
    </source>
</evidence>
<gene>
    <name evidence="1" type="ORF">GJ744_004807</name>
</gene>
<accession>A0A8H7E1F1</accession>
<comment type="caution">
    <text evidence="1">The sequence shown here is derived from an EMBL/GenBank/DDBJ whole genome shotgun (WGS) entry which is preliminary data.</text>
</comment>
<reference evidence="1" key="1">
    <citation type="submission" date="2020-02" db="EMBL/GenBank/DDBJ databases">
        <authorList>
            <person name="Palmer J.M."/>
        </authorList>
    </citation>
    <scope>NUCLEOTIDE SEQUENCE</scope>
    <source>
        <strain evidence="1">EPUS1.4</strain>
        <tissue evidence="1">Thallus</tissue>
    </source>
</reference>
<sequence>MPSPFTDFALPSNELRETMFDYNNETALGSIKFPATGFKSSQQRPRKLAYVLFNNEPSPLEQRLRRHGEMPNHYFTVDTTVKNLRETTKAFTIPQLSVL</sequence>
<name>A0A8H7E1F1_9EURO</name>
<dbReference type="Proteomes" id="UP000606974">
    <property type="component" value="Unassembled WGS sequence"/>
</dbReference>
<keyword evidence="2" id="KW-1185">Reference proteome</keyword>
<evidence type="ECO:0000313" key="1">
    <source>
        <dbReference type="EMBL" id="KAF7502931.1"/>
    </source>
</evidence>
<protein>
    <submittedName>
        <fullName evidence="1">Uncharacterized protein</fullName>
    </submittedName>
</protein>
<proteinExistence type="predicted"/>
<organism evidence="1 2">
    <name type="scientific">Endocarpon pusillum</name>
    <dbReference type="NCBI Taxonomy" id="364733"/>
    <lineage>
        <taxon>Eukaryota</taxon>
        <taxon>Fungi</taxon>
        <taxon>Dikarya</taxon>
        <taxon>Ascomycota</taxon>
        <taxon>Pezizomycotina</taxon>
        <taxon>Eurotiomycetes</taxon>
        <taxon>Chaetothyriomycetidae</taxon>
        <taxon>Verrucariales</taxon>
        <taxon>Verrucariaceae</taxon>
        <taxon>Endocarpon</taxon>
    </lineage>
</organism>
<dbReference type="AlphaFoldDB" id="A0A8H7E1F1"/>